<dbReference type="Pfam" id="PF13456">
    <property type="entry name" value="RVT_3"/>
    <property type="match status" value="1"/>
</dbReference>
<feature type="domain" description="RNase H type-1" evidence="1">
    <location>
        <begin position="16"/>
        <end position="123"/>
    </location>
</feature>
<proteinExistence type="predicted"/>
<dbReference type="AlphaFoldDB" id="A0A6P6XNW7"/>
<evidence type="ECO:0000259" key="1">
    <source>
        <dbReference type="Pfam" id="PF13456"/>
    </source>
</evidence>
<evidence type="ECO:0000313" key="2">
    <source>
        <dbReference type="Proteomes" id="UP001652660"/>
    </source>
</evidence>
<dbReference type="GO" id="GO:0003676">
    <property type="term" value="F:nucleic acid binding"/>
    <property type="evidence" value="ECO:0007669"/>
    <property type="project" value="InterPro"/>
</dbReference>
<dbReference type="Proteomes" id="UP001652660">
    <property type="component" value="Chromosome 5e"/>
</dbReference>
<protein>
    <recommendedName>
        <fullName evidence="1">RNase H type-1 domain-containing protein</fullName>
    </recommendedName>
</protein>
<dbReference type="PANTHER" id="PTHR47723:SF19">
    <property type="entry name" value="POLYNUCLEOTIDYL TRANSFERASE, RIBONUCLEASE H-LIKE SUPERFAMILY PROTEIN"/>
    <property type="match status" value="1"/>
</dbReference>
<organism evidence="2 3">
    <name type="scientific">Coffea arabica</name>
    <name type="common">Arabian coffee</name>
    <dbReference type="NCBI Taxonomy" id="13443"/>
    <lineage>
        <taxon>Eukaryota</taxon>
        <taxon>Viridiplantae</taxon>
        <taxon>Streptophyta</taxon>
        <taxon>Embryophyta</taxon>
        <taxon>Tracheophyta</taxon>
        <taxon>Spermatophyta</taxon>
        <taxon>Magnoliopsida</taxon>
        <taxon>eudicotyledons</taxon>
        <taxon>Gunneridae</taxon>
        <taxon>Pentapetalae</taxon>
        <taxon>asterids</taxon>
        <taxon>lamiids</taxon>
        <taxon>Gentianales</taxon>
        <taxon>Rubiaceae</taxon>
        <taxon>Ixoroideae</taxon>
        <taxon>Gardenieae complex</taxon>
        <taxon>Bertiereae - Coffeeae clade</taxon>
        <taxon>Coffeeae</taxon>
        <taxon>Coffea</taxon>
    </lineage>
</organism>
<accession>A0A6P6XNW7</accession>
<dbReference type="SUPFAM" id="SSF53098">
    <property type="entry name" value="Ribonuclease H-like"/>
    <property type="match status" value="1"/>
</dbReference>
<dbReference type="InterPro" id="IPR036397">
    <property type="entry name" value="RNaseH_sf"/>
</dbReference>
<sequence length="158" mass="17475">MGFFELNSDASLVECIALGGWFLHDRNGKLVLAYFKKFGDVDVLVVEGLSLLHGLRLCKDKGYSLIHAQVDSQALVALVKSAHTSKWPLCNVLREIQFLLDIMNAEVQLIVREANLAADRLAALRVGSDTLFTSPTFLPASIRLVLALDSRSFPYVRS</sequence>
<dbReference type="GeneID" id="113743956"/>
<dbReference type="InterPro" id="IPR044730">
    <property type="entry name" value="RNase_H-like_dom_plant"/>
</dbReference>
<reference evidence="2" key="1">
    <citation type="journal article" date="2025" name="Foods">
        <title>Unveiling the Microbial Signatures of Arabica Coffee Cherries: Insights into Ripeness Specific Diversity, Functional Traits, and Implications for Quality and Safety.</title>
        <authorList>
            <consortium name="RefSeq"/>
            <person name="Tenea G.N."/>
            <person name="Cifuentes V."/>
            <person name="Reyes P."/>
            <person name="Cevallos-Vallejos M."/>
        </authorList>
    </citation>
    <scope>NUCLEOTIDE SEQUENCE [LARGE SCALE GENOMIC DNA]</scope>
</reference>
<gene>
    <name evidence="3" type="primary">LOC113743956</name>
</gene>
<dbReference type="InterPro" id="IPR002156">
    <property type="entry name" value="RNaseH_domain"/>
</dbReference>
<dbReference type="Gene3D" id="3.30.420.10">
    <property type="entry name" value="Ribonuclease H-like superfamily/Ribonuclease H"/>
    <property type="match status" value="1"/>
</dbReference>
<evidence type="ECO:0000313" key="3">
    <source>
        <dbReference type="RefSeq" id="XP_027127807.1"/>
    </source>
</evidence>
<dbReference type="CDD" id="cd06222">
    <property type="entry name" value="RNase_H_like"/>
    <property type="match status" value="1"/>
</dbReference>
<dbReference type="PANTHER" id="PTHR47723">
    <property type="entry name" value="OS05G0353850 PROTEIN"/>
    <property type="match status" value="1"/>
</dbReference>
<keyword evidence="2" id="KW-1185">Reference proteome</keyword>
<dbReference type="RefSeq" id="XP_027127807.1">
    <property type="nucleotide sequence ID" value="XM_027272006.1"/>
</dbReference>
<dbReference type="GO" id="GO:0004523">
    <property type="term" value="F:RNA-DNA hybrid ribonuclease activity"/>
    <property type="evidence" value="ECO:0007669"/>
    <property type="project" value="InterPro"/>
</dbReference>
<dbReference type="InterPro" id="IPR053151">
    <property type="entry name" value="RNase_H-like"/>
</dbReference>
<name>A0A6P6XNW7_COFAR</name>
<dbReference type="InterPro" id="IPR012337">
    <property type="entry name" value="RNaseH-like_sf"/>
</dbReference>
<dbReference type="OrthoDB" id="957938at2759"/>
<reference evidence="3" key="2">
    <citation type="submission" date="2025-08" db="UniProtKB">
        <authorList>
            <consortium name="RefSeq"/>
        </authorList>
    </citation>
    <scope>IDENTIFICATION</scope>
    <source>
        <tissue evidence="3">Leaves</tissue>
    </source>
</reference>